<dbReference type="Pfam" id="PF19781">
    <property type="entry name" value="DUF6266"/>
    <property type="match status" value="1"/>
</dbReference>
<sequence>MATSNHPFLGQISGKLGNLVIYQLNGKTVIRERPQWKKSYQPTALQRLYQQKFKLATAALRPLNKILDTGYGEFVSATRKGFHLALSQTLKSAINEIQGSISVNYESILISSGVVSPVEQLQIKWLGARQPSLHWESHGNQGNSRESDLSWIVVYNPDQGIAEEFIGEAFRRSQYQTLTLSPRLNLEGTYLYISFYRVLPRNKRRFSDSVCIRLGT</sequence>
<gene>
    <name evidence="1" type="ORF">SAMN03080598_02710</name>
</gene>
<dbReference type="OrthoDB" id="822148at2"/>
<dbReference type="Proteomes" id="UP000236736">
    <property type="component" value="Unassembled WGS sequence"/>
</dbReference>
<protein>
    <submittedName>
        <fullName evidence="1">Uncharacterized protein</fullName>
    </submittedName>
</protein>
<proteinExistence type="predicted"/>
<keyword evidence="2" id="KW-1185">Reference proteome</keyword>
<organism evidence="1 2">
    <name type="scientific">Algoriphagus boritolerans DSM 17298 = JCM 18970</name>
    <dbReference type="NCBI Taxonomy" id="1120964"/>
    <lineage>
        <taxon>Bacteria</taxon>
        <taxon>Pseudomonadati</taxon>
        <taxon>Bacteroidota</taxon>
        <taxon>Cytophagia</taxon>
        <taxon>Cytophagales</taxon>
        <taxon>Cyclobacteriaceae</taxon>
        <taxon>Algoriphagus</taxon>
    </lineage>
</organism>
<dbReference type="RefSeq" id="WP_103925353.1">
    <property type="nucleotide sequence ID" value="NZ_FNVR01000015.1"/>
</dbReference>
<dbReference type="InterPro" id="IPR046233">
    <property type="entry name" value="DUF6266"/>
</dbReference>
<dbReference type="AlphaFoldDB" id="A0A1H5XVX1"/>
<reference evidence="2" key="1">
    <citation type="submission" date="2016-10" db="EMBL/GenBank/DDBJ databases">
        <authorList>
            <person name="Varghese N."/>
            <person name="Submissions S."/>
        </authorList>
    </citation>
    <scope>NUCLEOTIDE SEQUENCE [LARGE SCALE GENOMIC DNA]</scope>
    <source>
        <strain evidence="2">DSM 17298</strain>
    </source>
</reference>
<evidence type="ECO:0000313" key="2">
    <source>
        <dbReference type="Proteomes" id="UP000236736"/>
    </source>
</evidence>
<dbReference type="EMBL" id="FNVR01000015">
    <property type="protein sequence ID" value="SEG15841.1"/>
    <property type="molecule type" value="Genomic_DNA"/>
</dbReference>
<accession>A0A1H5XVX1</accession>
<evidence type="ECO:0000313" key="1">
    <source>
        <dbReference type="EMBL" id="SEG15841.1"/>
    </source>
</evidence>
<name>A0A1H5XVX1_9BACT</name>